<gene>
    <name evidence="3" type="ORF">SAMN05444164_4538</name>
</gene>
<evidence type="ECO:0000313" key="3">
    <source>
        <dbReference type="EMBL" id="SED36003.1"/>
    </source>
</evidence>
<keyword evidence="1" id="KW-0472">Membrane</keyword>
<accession>A0A1H5A0S6</accession>
<evidence type="ECO:0000259" key="2">
    <source>
        <dbReference type="SMART" id="SM01008"/>
    </source>
</evidence>
<dbReference type="InterPro" id="IPR006311">
    <property type="entry name" value="TAT_signal"/>
</dbReference>
<dbReference type="Gene3D" id="3.30.365.10">
    <property type="entry name" value="Aldehyde oxidase/xanthine dehydrogenase, molybdopterin binding domain"/>
    <property type="match status" value="3"/>
</dbReference>
<dbReference type="PANTHER" id="PTHR47495">
    <property type="entry name" value="ALDEHYDE DEHYDROGENASE"/>
    <property type="match status" value="1"/>
</dbReference>
<dbReference type="SMART" id="SM01008">
    <property type="entry name" value="Ald_Xan_dh_C"/>
    <property type="match status" value="1"/>
</dbReference>
<dbReference type="RefSeq" id="WP_092119371.1">
    <property type="nucleotide sequence ID" value="NZ_FNTH01000001.1"/>
</dbReference>
<dbReference type="AlphaFoldDB" id="A0A1H5A0S6"/>
<name>A0A1H5A0S6_9BRAD</name>
<dbReference type="PROSITE" id="PS51318">
    <property type="entry name" value="TAT"/>
    <property type="match status" value="1"/>
</dbReference>
<dbReference type="OrthoDB" id="9767994at2"/>
<feature type="domain" description="Aldehyde oxidase/xanthine dehydrogenase a/b hammerhead" evidence="2">
    <location>
        <begin position="216"/>
        <end position="294"/>
    </location>
</feature>
<dbReference type="InterPro" id="IPR046867">
    <property type="entry name" value="AldOxase/xan_DH_MoCoBD2"/>
</dbReference>
<dbReference type="InterPro" id="IPR000674">
    <property type="entry name" value="Ald_Oxase/Xan_DH_a/b"/>
</dbReference>
<dbReference type="GO" id="GO:0016491">
    <property type="term" value="F:oxidoreductase activity"/>
    <property type="evidence" value="ECO:0007669"/>
    <property type="project" value="InterPro"/>
</dbReference>
<evidence type="ECO:0000313" key="4">
    <source>
        <dbReference type="Proteomes" id="UP000198992"/>
    </source>
</evidence>
<proteinExistence type="predicted"/>
<dbReference type="SUPFAM" id="SSF56003">
    <property type="entry name" value="Molybdenum cofactor-binding domain"/>
    <property type="match status" value="2"/>
</dbReference>
<feature type="transmembrane region" description="Helical" evidence="1">
    <location>
        <begin position="20"/>
        <end position="39"/>
    </location>
</feature>
<reference evidence="3 4" key="1">
    <citation type="submission" date="2016-10" db="EMBL/GenBank/DDBJ databases">
        <authorList>
            <person name="de Groot N.N."/>
        </authorList>
    </citation>
    <scope>NUCLEOTIDE SEQUENCE [LARGE SCALE GENOMIC DNA]</scope>
    <source>
        <strain evidence="3 4">MT12</strain>
    </source>
</reference>
<organism evidence="3 4">
    <name type="scientific">Bradyrhizobium erythrophlei</name>
    <dbReference type="NCBI Taxonomy" id="1437360"/>
    <lineage>
        <taxon>Bacteria</taxon>
        <taxon>Pseudomonadati</taxon>
        <taxon>Pseudomonadota</taxon>
        <taxon>Alphaproteobacteria</taxon>
        <taxon>Hyphomicrobiales</taxon>
        <taxon>Nitrobacteraceae</taxon>
        <taxon>Bradyrhizobium</taxon>
    </lineage>
</organism>
<dbReference type="Pfam" id="PF20256">
    <property type="entry name" value="MoCoBD_2"/>
    <property type="match status" value="2"/>
</dbReference>
<evidence type="ECO:0000256" key="1">
    <source>
        <dbReference type="SAM" id="Phobius"/>
    </source>
</evidence>
<sequence length="725" mass="77416">MTSDRTSSQASDVGLSRRNFLASSVAVGGGLVLSLSLSFSGSEAAVAEDFVPNAFIRIGRDGQVVLTMPYVEMGQGTYTSIPMLIAEELEVSLNHVRLEHAPANEKLYVNPMLGVQATGNSNALRGGWKPLRQAGATAKAMLIAAAAKRWGVDAKSCRAQDGEVFHAASGRRLKYGELTIEAAQAPIPKEVALKPPEEFRLIGTPAKRLDAAGKVNGTATYGIDVRPAGVKVATLAQSPVFGGKLKSVDDTAAKAIKGVRQIVRLDDAVAVVADHMGAAKKGLEALKIEWDGGDHAALSTQDVARELEQATLKTGAVAQNVGDADKAIANAATKVEATYQVPFLAHATMEPMNCTVHFRRNECEIWIGTQAIARVQAMAAKAAGLPPEKVIVHNHLLGGGFGRRLEADGAVRAVEIAKQLDGPVKVIWTREEDIQHDLYRPYWFDRLVAGLDKDGKPIAWNHRFAGSSVIARWLPPAFANGLDPDSTEGAIDLLYKFPNFHVEYVRMEPPGISTGFWRSVGPSHNVFVTESFVDELAAAAGQDAVVFRRALLDHNPRARAVLDLAAEKAGWSQPLPKGRGRGISLQNAFGSLLAQVAEVEVAKNGSVSVHRVTCAMDCGIVVNPNTVQAQLQSGIMYGVTAALYGEITLKNGRVEQTNFDTYQILRMNEAPTVDVHLINSSEPPGGIGETGTSAIVPAIANAIFAATGKRLRKMPIDVNQLKQPA</sequence>
<dbReference type="EMBL" id="FNTH01000001">
    <property type="protein sequence ID" value="SED36003.1"/>
    <property type="molecule type" value="Genomic_DNA"/>
</dbReference>
<protein>
    <submittedName>
        <fullName evidence="3">Isoquinoline 1-oxidoreductase, beta subunit</fullName>
    </submittedName>
</protein>
<dbReference type="Pfam" id="PF02738">
    <property type="entry name" value="MoCoBD_1"/>
    <property type="match status" value="1"/>
</dbReference>
<dbReference type="InterPro" id="IPR012368">
    <property type="entry name" value="OxRdtase_Mopterin-bd_su_IorB"/>
</dbReference>
<keyword evidence="1" id="KW-0812">Transmembrane</keyword>
<dbReference type="PIRSF" id="PIRSF036389">
    <property type="entry name" value="IOR_B"/>
    <property type="match status" value="1"/>
</dbReference>
<keyword evidence="1" id="KW-1133">Transmembrane helix</keyword>
<dbReference type="InterPro" id="IPR037165">
    <property type="entry name" value="AldOxase/xan_DH_Mopterin-bd_sf"/>
</dbReference>
<dbReference type="Proteomes" id="UP000198992">
    <property type="component" value="Unassembled WGS sequence"/>
</dbReference>
<dbReference type="PANTHER" id="PTHR47495:SF2">
    <property type="entry name" value="ALDEHYDE DEHYDROGENASE"/>
    <property type="match status" value="1"/>
</dbReference>
<dbReference type="Gene3D" id="3.90.1170.50">
    <property type="entry name" value="Aldehyde oxidase/xanthine dehydrogenase, a/b hammerhead"/>
    <property type="match status" value="1"/>
</dbReference>
<dbReference type="InterPro" id="IPR052516">
    <property type="entry name" value="N-heterocyclic_Hydroxylase"/>
</dbReference>
<dbReference type="InterPro" id="IPR008274">
    <property type="entry name" value="AldOxase/xan_DH_MoCoBD1"/>
</dbReference>